<dbReference type="Gene3D" id="1.20.81.30">
    <property type="entry name" value="Type II secretion system (T2SS), domain F"/>
    <property type="match status" value="1"/>
</dbReference>
<feature type="transmembrane region" description="Helical" evidence="6">
    <location>
        <begin position="6"/>
        <end position="29"/>
    </location>
</feature>
<dbReference type="InterPro" id="IPR018076">
    <property type="entry name" value="T2SS_GspF_dom"/>
</dbReference>
<evidence type="ECO:0000256" key="2">
    <source>
        <dbReference type="ARBA" id="ARBA00022475"/>
    </source>
</evidence>
<feature type="transmembrane region" description="Helical" evidence="6">
    <location>
        <begin position="288"/>
        <end position="308"/>
    </location>
</feature>
<dbReference type="OrthoDB" id="597333at2"/>
<feature type="transmembrane region" description="Helical" evidence="6">
    <location>
        <begin position="114"/>
        <end position="130"/>
    </location>
</feature>
<evidence type="ECO:0000313" key="8">
    <source>
        <dbReference type="EMBL" id="MPV37020.1"/>
    </source>
</evidence>
<gene>
    <name evidence="8" type="ORF">GB881_08140</name>
</gene>
<dbReference type="PANTHER" id="PTHR35007:SF1">
    <property type="entry name" value="PILUS ASSEMBLY PROTEIN"/>
    <property type="match status" value="1"/>
</dbReference>
<dbReference type="PANTHER" id="PTHR35007">
    <property type="entry name" value="INTEGRAL MEMBRANE PROTEIN-RELATED"/>
    <property type="match status" value="1"/>
</dbReference>
<dbReference type="Pfam" id="PF00482">
    <property type="entry name" value="T2SSF"/>
    <property type="match status" value="1"/>
</dbReference>
<evidence type="ECO:0000256" key="6">
    <source>
        <dbReference type="SAM" id="Phobius"/>
    </source>
</evidence>
<evidence type="ECO:0000256" key="5">
    <source>
        <dbReference type="ARBA" id="ARBA00023136"/>
    </source>
</evidence>
<organism evidence="8 9">
    <name type="scientific">Georgenia subflava</name>
    <dbReference type="NCBI Taxonomy" id="1622177"/>
    <lineage>
        <taxon>Bacteria</taxon>
        <taxon>Bacillati</taxon>
        <taxon>Actinomycetota</taxon>
        <taxon>Actinomycetes</taxon>
        <taxon>Micrococcales</taxon>
        <taxon>Bogoriellaceae</taxon>
        <taxon>Georgenia</taxon>
    </lineage>
</organism>
<evidence type="ECO:0000313" key="9">
    <source>
        <dbReference type="Proteomes" id="UP000437709"/>
    </source>
</evidence>
<evidence type="ECO:0000256" key="3">
    <source>
        <dbReference type="ARBA" id="ARBA00022692"/>
    </source>
</evidence>
<keyword evidence="5 6" id="KW-0472">Membrane</keyword>
<feature type="transmembrane region" description="Helical" evidence="6">
    <location>
        <begin position="255"/>
        <end position="276"/>
    </location>
</feature>
<reference evidence="8 9" key="1">
    <citation type="submission" date="2019-10" db="EMBL/GenBank/DDBJ databases">
        <title>Georgenia wutianyii sp. nov. and Georgenia yuyongxinii sp. nov. isolated from plateau pika (Ochotona curzoniae) in the Qinghai-Tibet plateau of China.</title>
        <authorList>
            <person name="Tian Z."/>
        </authorList>
    </citation>
    <scope>NUCLEOTIDE SEQUENCE [LARGE SCALE GENOMIC DNA]</scope>
    <source>
        <strain evidence="8 9">JCM 19765</strain>
    </source>
</reference>
<comment type="caution">
    <text evidence="8">The sequence shown here is derived from an EMBL/GenBank/DDBJ whole genome shotgun (WGS) entry which is preliminary data.</text>
</comment>
<dbReference type="InterPro" id="IPR042094">
    <property type="entry name" value="T2SS_GspF_sf"/>
</dbReference>
<dbReference type="GO" id="GO:0005886">
    <property type="term" value="C:plasma membrane"/>
    <property type="evidence" value="ECO:0007669"/>
    <property type="project" value="UniProtKB-SubCell"/>
</dbReference>
<keyword evidence="9" id="KW-1185">Reference proteome</keyword>
<protein>
    <submittedName>
        <fullName evidence="8">Type II secretion system protein F</fullName>
    </submittedName>
</protein>
<dbReference type="Proteomes" id="UP000437709">
    <property type="component" value="Unassembled WGS sequence"/>
</dbReference>
<keyword evidence="3 6" id="KW-0812">Transmembrane</keyword>
<evidence type="ECO:0000256" key="1">
    <source>
        <dbReference type="ARBA" id="ARBA00004651"/>
    </source>
</evidence>
<keyword evidence="4 6" id="KW-1133">Transmembrane helix</keyword>
<dbReference type="EMBL" id="WHPC01000024">
    <property type="protein sequence ID" value="MPV37020.1"/>
    <property type="molecule type" value="Genomic_DNA"/>
</dbReference>
<name>A0A6N7EG62_9MICO</name>
<accession>A0A6N7EG62</accession>
<dbReference type="AlphaFoldDB" id="A0A6N7EG62"/>
<dbReference type="RefSeq" id="WP_152193699.1">
    <property type="nucleotide sequence ID" value="NZ_VUKD01000001.1"/>
</dbReference>
<keyword evidence="2" id="KW-1003">Cell membrane</keyword>
<sequence length="316" mass="33348">MTTLPASGSALLGVGLVILAVAIGAYLALSPRPVQVPPERRRPRTKQPPSLLTRATGAATRAIDRVLRRRGGPVSAEALERAGVAMRVQDFTLLVIAGALGAAATGLLLGGPALAVVLAVAAPLVAKVYLGRLAARRQQAFADQLDDSLQLMASNLRAGHSLLQALDSVAREAEEPTSVEFARIVNETRVGRPLARALEEVSQRMASEDFDWVTQAIAINREVGGNLAEVLDGVGHTIRERGRLRRQVSALSAEGRLSALILMALPFGITAFLAVANPAYLAAFTESVLGYALIGISLVMLAVGGVWLRKVVSFKF</sequence>
<proteinExistence type="predicted"/>
<evidence type="ECO:0000259" key="7">
    <source>
        <dbReference type="Pfam" id="PF00482"/>
    </source>
</evidence>
<feature type="transmembrane region" description="Helical" evidence="6">
    <location>
        <begin position="91"/>
        <end position="108"/>
    </location>
</feature>
<feature type="domain" description="Type II secretion system protein GspF" evidence="7">
    <location>
        <begin position="149"/>
        <end position="273"/>
    </location>
</feature>
<comment type="subcellular location">
    <subcellularLocation>
        <location evidence="1">Cell membrane</location>
        <topology evidence="1">Multi-pass membrane protein</topology>
    </subcellularLocation>
</comment>
<evidence type="ECO:0000256" key="4">
    <source>
        <dbReference type="ARBA" id="ARBA00022989"/>
    </source>
</evidence>